<name>A0ABY8JP51_9BRAD</name>
<dbReference type="GO" id="GO:0032259">
    <property type="term" value="P:methylation"/>
    <property type="evidence" value="ECO:0007669"/>
    <property type="project" value="UniProtKB-KW"/>
</dbReference>
<evidence type="ECO:0000313" key="3">
    <source>
        <dbReference type="Proteomes" id="UP001221546"/>
    </source>
</evidence>
<dbReference type="CDD" id="cd02440">
    <property type="entry name" value="AdoMet_MTases"/>
    <property type="match status" value="1"/>
</dbReference>
<dbReference type="Pfam" id="PF08241">
    <property type="entry name" value="Methyltransf_11"/>
    <property type="match status" value="1"/>
</dbReference>
<dbReference type="InterPro" id="IPR029063">
    <property type="entry name" value="SAM-dependent_MTases_sf"/>
</dbReference>
<dbReference type="Proteomes" id="UP001221546">
    <property type="component" value="Chromosome"/>
</dbReference>
<dbReference type="GO" id="GO:0008168">
    <property type="term" value="F:methyltransferase activity"/>
    <property type="evidence" value="ECO:0007669"/>
    <property type="project" value="UniProtKB-KW"/>
</dbReference>
<dbReference type="SUPFAM" id="SSF53335">
    <property type="entry name" value="S-adenosyl-L-methionine-dependent methyltransferases"/>
    <property type="match status" value="1"/>
</dbReference>
<keyword evidence="3" id="KW-1185">Reference proteome</keyword>
<dbReference type="RefSeq" id="WP_141341246.1">
    <property type="nucleotide sequence ID" value="NZ_CP121646.1"/>
</dbReference>
<dbReference type="EMBL" id="CP121646">
    <property type="protein sequence ID" value="WFU66893.1"/>
    <property type="molecule type" value="Genomic_DNA"/>
</dbReference>
<keyword evidence="2" id="KW-0808">Transferase</keyword>
<gene>
    <name evidence="2" type="ORF">QA636_15970</name>
</gene>
<dbReference type="InterPro" id="IPR050508">
    <property type="entry name" value="Methyltransf_Superfamily"/>
</dbReference>
<reference evidence="2 3" key="1">
    <citation type="submission" date="2023-04" db="EMBL/GenBank/DDBJ databases">
        <title>Australian commercial rhizobial inoculants.</title>
        <authorList>
            <person name="Kohlmeier M.G."/>
            <person name="O'Hara G.W."/>
            <person name="Colombi E."/>
            <person name="Ramsay J.P."/>
            <person name="Terpolilli J."/>
        </authorList>
    </citation>
    <scope>NUCLEOTIDE SEQUENCE [LARGE SCALE GENOMIC DNA]</scope>
    <source>
        <strain evidence="2 3">CB627</strain>
    </source>
</reference>
<feature type="domain" description="Methyltransferase type 11" evidence="1">
    <location>
        <begin position="64"/>
        <end position="161"/>
    </location>
</feature>
<dbReference type="EC" id="2.1.1.-" evidence="2"/>
<keyword evidence="2" id="KW-0489">Methyltransferase</keyword>
<accession>A0ABY8JP51</accession>
<dbReference type="Gene3D" id="3.40.50.150">
    <property type="entry name" value="Vaccinia Virus protein VP39"/>
    <property type="match status" value="1"/>
</dbReference>
<dbReference type="PANTHER" id="PTHR42912:SF80">
    <property type="entry name" value="METHYLTRANSFERASE DOMAIN-CONTAINING PROTEIN"/>
    <property type="match status" value="1"/>
</dbReference>
<dbReference type="PANTHER" id="PTHR42912">
    <property type="entry name" value="METHYLTRANSFERASE"/>
    <property type="match status" value="1"/>
</dbReference>
<evidence type="ECO:0000259" key="1">
    <source>
        <dbReference type="Pfam" id="PF08241"/>
    </source>
</evidence>
<evidence type="ECO:0000313" key="2">
    <source>
        <dbReference type="EMBL" id="WFU66893.1"/>
    </source>
</evidence>
<protein>
    <submittedName>
        <fullName evidence="2">Class I SAM-dependent methyltransferase</fullName>
        <ecNumber evidence="2">2.1.1.-</ecNumber>
    </submittedName>
</protein>
<sequence length="283" mass="31149">MNGERKFTTWEDAVVWLRNQPDQRQLVLDAFYDDPLAGAAERYFQSSEWQAVASLLAGRSGTALDVGAGRGIASYALARTGFAVTALEPDPSAIVGAAAIRDLAGQTHLPIRVVEEFSERLPFADAAFDLVFARAVLHHTRDLEGACREMFRVLRPGGMLIAAREHVISKETDLPQFLAQHPLHHLYGGEHAFLLDRYTGALTAAGFSAIDTLAPLQSPINLFPYTLETLKSAIVTRLTQKVPVAPLWRTAFASRLVFGSLLSMAERFDNRPGRLYSFVCHKA</sequence>
<dbReference type="InterPro" id="IPR013216">
    <property type="entry name" value="Methyltransf_11"/>
</dbReference>
<proteinExistence type="predicted"/>
<organism evidence="2 3">
    <name type="scientific">Bradyrhizobium brasilense</name>
    <dbReference type="NCBI Taxonomy" id="1419277"/>
    <lineage>
        <taxon>Bacteria</taxon>
        <taxon>Pseudomonadati</taxon>
        <taxon>Pseudomonadota</taxon>
        <taxon>Alphaproteobacteria</taxon>
        <taxon>Hyphomicrobiales</taxon>
        <taxon>Nitrobacteraceae</taxon>
        <taxon>Bradyrhizobium</taxon>
    </lineage>
</organism>